<dbReference type="CDD" id="cd06170">
    <property type="entry name" value="LuxR_C_like"/>
    <property type="match status" value="1"/>
</dbReference>
<proteinExistence type="predicted"/>
<dbReference type="RefSeq" id="WP_013687994.1">
    <property type="nucleotide sequence ID" value="NC_015321.1"/>
</dbReference>
<dbReference type="Pfam" id="PF00196">
    <property type="entry name" value="GerE"/>
    <property type="match status" value="1"/>
</dbReference>
<dbReference type="SUPFAM" id="SSF55785">
    <property type="entry name" value="PYP-like sensor domain (PAS domain)"/>
    <property type="match status" value="1"/>
</dbReference>
<gene>
    <name evidence="5" type="ordered locus">Fluta_3254</name>
</gene>
<dbReference type="Gene3D" id="1.10.10.10">
    <property type="entry name" value="Winged helix-like DNA-binding domain superfamily/Winged helix DNA-binding domain"/>
    <property type="match status" value="1"/>
</dbReference>
<dbReference type="SMART" id="SM00421">
    <property type="entry name" value="HTH_LUXR"/>
    <property type="match status" value="1"/>
</dbReference>
<dbReference type="AlphaFoldDB" id="F2IA50"/>
<feature type="domain" description="HTH luxR-type" evidence="4">
    <location>
        <begin position="191"/>
        <end position="256"/>
    </location>
</feature>
<dbReference type="GO" id="GO:0006355">
    <property type="term" value="P:regulation of DNA-templated transcription"/>
    <property type="evidence" value="ECO:0007669"/>
    <property type="project" value="InterPro"/>
</dbReference>
<organism evidence="5 6">
    <name type="scientific">Fluviicola taffensis (strain DSM 16823 / NCIMB 13979 / RW262)</name>
    <dbReference type="NCBI Taxonomy" id="755732"/>
    <lineage>
        <taxon>Bacteria</taxon>
        <taxon>Pseudomonadati</taxon>
        <taxon>Bacteroidota</taxon>
        <taxon>Flavobacteriia</taxon>
        <taxon>Flavobacteriales</taxon>
        <taxon>Crocinitomicaceae</taxon>
        <taxon>Fluviicola</taxon>
    </lineage>
</organism>
<dbReference type="SUPFAM" id="SSF46894">
    <property type="entry name" value="C-terminal effector domain of the bipartite response regulators"/>
    <property type="match status" value="1"/>
</dbReference>
<dbReference type="PANTHER" id="PTHR44688:SF16">
    <property type="entry name" value="DNA-BINDING TRANSCRIPTIONAL ACTIVATOR DEVR_DOSR"/>
    <property type="match status" value="1"/>
</dbReference>
<protein>
    <submittedName>
        <fullName evidence="5">Transcriptional regulator, LuxR family</fullName>
    </submittedName>
</protein>
<dbReference type="KEGG" id="fte:Fluta_3254"/>
<evidence type="ECO:0000313" key="5">
    <source>
        <dbReference type="EMBL" id="AEA45227.1"/>
    </source>
</evidence>
<reference evidence="6" key="2">
    <citation type="submission" date="2011-02" db="EMBL/GenBank/DDBJ databases">
        <title>The complete genome of Fluviicola taffensis DSM 16823.</title>
        <authorList>
            <consortium name="US DOE Joint Genome Institute (JGI-PGF)"/>
            <person name="Lucas S."/>
            <person name="Copeland A."/>
            <person name="Lapidus A."/>
            <person name="Bruce D."/>
            <person name="Goodwin L."/>
            <person name="Pitluck S."/>
            <person name="Kyrpides N."/>
            <person name="Mavromatis K."/>
            <person name="Ivanova N."/>
            <person name="Mikhailova N."/>
            <person name="Pagani I."/>
            <person name="Chertkov O."/>
            <person name="Detter J.C."/>
            <person name="Han C."/>
            <person name="Tapia R."/>
            <person name="Land M."/>
            <person name="Hauser L."/>
            <person name="Markowitz V."/>
            <person name="Cheng J.-F."/>
            <person name="Hugenholtz P."/>
            <person name="Woyke T."/>
            <person name="Wu D."/>
            <person name="Tindall B."/>
            <person name="Pomrenke H.G."/>
            <person name="Brambilla E."/>
            <person name="Klenk H.-P."/>
            <person name="Eisen J.A."/>
        </authorList>
    </citation>
    <scope>NUCLEOTIDE SEQUENCE [LARGE SCALE GENOMIC DNA]</scope>
    <source>
        <strain evidence="6">DSM 16823 / RW262 / RW262</strain>
    </source>
</reference>
<evidence type="ECO:0000256" key="2">
    <source>
        <dbReference type="ARBA" id="ARBA00023125"/>
    </source>
</evidence>
<dbReference type="InterPro" id="IPR016032">
    <property type="entry name" value="Sig_transdc_resp-reg_C-effctor"/>
</dbReference>
<reference evidence="5 6" key="1">
    <citation type="journal article" date="2011" name="Stand. Genomic Sci.">
        <title>Complete genome sequence of the gliding freshwater bacterium Fluviicola taffensis type strain (RW262).</title>
        <authorList>
            <person name="Woyke T."/>
            <person name="Chertkov O."/>
            <person name="Lapidus A."/>
            <person name="Nolan M."/>
            <person name="Lucas S."/>
            <person name="Del Rio T.G."/>
            <person name="Tice H."/>
            <person name="Cheng J.F."/>
            <person name="Tapia R."/>
            <person name="Han C."/>
            <person name="Goodwin L."/>
            <person name="Pitluck S."/>
            <person name="Liolios K."/>
            <person name="Pagani I."/>
            <person name="Ivanova N."/>
            <person name="Huntemann M."/>
            <person name="Mavromatis K."/>
            <person name="Mikhailova N."/>
            <person name="Pati A."/>
            <person name="Chen A."/>
            <person name="Palaniappan K."/>
            <person name="Land M."/>
            <person name="Hauser L."/>
            <person name="Brambilla E.M."/>
            <person name="Rohde M."/>
            <person name="Mwirichia R."/>
            <person name="Sikorski J."/>
            <person name="Tindall B.J."/>
            <person name="Goker M."/>
            <person name="Bristow J."/>
            <person name="Eisen J.A."/>
            <person name="Markowitz V."/>
            <person name="Hugenholtz P."/>
            <person name="Klenk H.P."/>
            <person name="Kyrpides N.C."/>
        </authorList>
    </citation>
    <scope>NUCLEOTIDE SEQUENCE [LARGE SCALE GENOMIC DNA]</scope>
    <source>
        <strain evidence="6">DSM 16823 / RW262 / RW262</strain>
    </source>
</reference>
<keyword evidence="3" id="KW-0804">Transcription</keyword>
<keyword evidence="2" id="KW-0238">DNA-binding</keyword>
<accession>F2IA50</accession>
<dbReference type="HOGENOM" id="CLU_091665_0_0_10"/>
<evidence type="ECO:0000313" key="6">
    <source>
        <dbReference type="Proteomes" id="UP000007463"/>
    </source>
</evidence>
<dbReference type="OrthoDB" id="965844at2"/>
<evidence type="ECO:0000259" key="4">
    <source>
        <dbReference type="PROSITE" id="PS50043"/>
    </source>
</evidence>
<dbReference type="eggNOG" id="COG2197">
    <property type="taxonomic scope" value="Bacteria"/>
</dbReference>
<evidence type="ECO:0000256" key="1">
    <source>
        <dbReference type="ARBA" id="ARBA00023015"/>
    </source>
</evidence>
<dbReference type="InterPro" id="IPR000792">
    <property type="entry name" value="Tscrpt_reg_LuxR_C"/>
</dbReference>
<dbReference type="Gene3D" id="3.30.450.20">
    <property type="entry name" value="PAS domain"/>
    <property type="match status" value="1"/>
</dbReference>
<dbReference type="PANTHER" id="PTHR44688">
    <property type="entry name" value="DNA-BINDING TRANSCRIPTIONAL ACTIVATOR DEVR_DOSR"/>
    <property type="match status" value="1"/>
</dbReference>
<evidence type="ECO:0000256" key="3">
    <source>
        <dbReference type="ARBA" id="ARBA00023163"/>
    </source>
</evidence>
<dbReference type="EMBL" id="CP002542">
    <property type="protein sequence ID" value="AEA45227.1"/>
    <property type="molecule type" value="Genomic_DNA"/>
</dbReference>
<keyword evidence="1" id="KW-0805">Transcription regulation</keyword>
<dbReference type="GO" id="GO:0003677">
    <property type="term" value="F:DNA binding"/>
    <property type="evidence" value="ECO:0007669"/>
    <property type="project" value="UniProtKB-KW"/>
</dbReference>
<dbReference type="PRINTS" id="PR00038">
    <property type="entry name" value="HTHLUXR"/>
</dbReference>
<dbReference type="InterPro" id="IPR013655">
    <property type="entry name" value="PAS_fold_3"/>
</dbReference>
<dbReference type="PROSITE" id="PS50043">
    <property type="entry name" value="HTH_LUXR_2"/>
    <property type="match status" value="1"/>
</dbReference>
<dbReference type="STRING" id="755732.Fluta_3254"/>
<dbReference type="Proteomes" id="UP000007463">
    <property type="component" value="Chromosome"/>
</dbReference>
<dbReference type="Pfam" id="PF08447">
    <property type="entry name" value="PAS_3"/>
    <property type="match status" value="1"/>
</dbReference>
<name>F2IA50_FLUTR</name>
<dbReference type="InterPro" id="IPR036388">
    <property type="entry name" value="WH-like_DNA-bd_sf"/>
</dbReference>
<dbReference type="InterPro" id="IPR035965">
    <property type="entry name" value="PAS-like_dom_sf"/>
</dbReference>
<keyword evidence="6" id="KW-1185">Reference proteome</keyword>
<sequence length="258" mass="29700">MKKNDLVFYDSAHSIWKKSANNTSKGAVTKRDQIEILKNSIFKVGESYFFTFDVKNGAFTSVSKEIKSILGYDPENISAAFFLNQIHPEDQPYFLKFEAKSSDFYKNLPLDKIDQYKIQYDFRIADSQGNWKRILHQMLILEFDDNKNFVTSLGIHTEISHLKQQGIPILSFIGLNGNPSFYNYDQLEDHSSLEKPDFTKRELEILRLIIASKTSAIISEELFVSIHTVNSHRKNILKKSNCASVTELLVKAISESWI</sequence>